<keyword evidence="4" id="KW-1185">Reference proteome</keyword>
<keyword evidence="2" id="KW-0732">Signal</keyword>
<protein>
    <recommendedName>
        <fullName evidence="5">L,D-transpeptidase</fullName>
    </recommendedName>
</protein>
<dbReference type="EMBL" id="BAAATR010000003">
    <property type="protein sequence ID" value="GAA2230341.1"/>
    <property type="molecule type" value="Genomic_DNA"/>
</dbReference>
<evidence type="ECO:0000313" key="3">
    <source>
        <dbReference type="EMBL" id="GAA2230341.1"/>
    </source>
</evidence>
<sequence length="191" mass="19405">MVVTGLTVGALAVVGLLAFQADGAQSRALAAKPSTSAGTPTATTAAPSPGESQAPPLLPVASGTGRRVVYSLGSRAVWLVDPKKTPPVQAAFNVTPGSAAPTIGNYIVYSRTVATTGTDGRRVEHVVRFAQQNGTVFGFSALVDTPSASPVPTPSEADPARPRTGGIRSTRADGQTLWDFAPSGTRVVVVP</sequence>
<reference evidence="4" key="1">
    <citation type="journal article" date="2019" name="Int. J. Syst. Evol. Microbiol.">
        <title>The Global Catalogue of Microorganisms (GCM) 10K type strain sequencing project: providing services to taxonomists for standard genome sequencing and annotation.</title>
        <authorList>
            <consortium name="The Broad Institute Genomics Platform"/>
            <consortium name="The Broad Institute Genome Sequencing Center for Infectious Disease"/>
            <person name="Wu L."/>
            <person name="Ma J."/>
        </authorList>
    </citation>
    <scope>NUCLEOTIDE SEQUENCE [LARGE SCALE GENOMIC DNA]</scope>
    <source>
        <strain evidence="4">JCM 7356</strain>
    </source>
</reference>
<feature type="region of interest" description="Disordered" evidence="1">
    <location>
        <begin position="30"/>
        <end position="60"/>
    </location>
</feature>
<name>A0ABP5QAH5_9ACTN</name>
<gene>
    <name evidence="3" type="ORF">GCM10010430_07990</name>
</gene>
<evidence type="ECO:0000313" key="4">
    <source>
        <dbReference type="Proteomes" id="UP001500305"/>
    </source>
</evidence>
<organism evidence="3 4">
    <name type="scientific">Kitasatospora cystarginea</name>
    <dbReference type="NCBI Taxonomy" id="58350"/>
    <lineage>
        <taxon>Bacteria</taxon>
        <taxon>Bacillati</taxon>
        <taxon>Actinomycetota</taxon>
        <taxon>Actinomycetes</taxon>
        <taxon>Kitasatosporales</taxon>
        <taxon>Streptomycetaceae</taxon>
        <taxon>Kitasatospora</taxon>
    </lineage>
</organism>
<accession>A0ABP5QAH5</accession>
<evidence type="ECO:0000256" key="2">
    <source>
        <dbReference type="SAM" id="SignalP"/>
    </source>
</evidence>
<feature type="signal peptide" evidence="2">
    <location>
        <begin position="1"/>
        <end position="23"/>
    </location>
</feature>
<dbReference type="Proteomes" id="UP001500305">
    <property type="component" value="Unassembled WGS sequence"/>
</dbReference>
<proteinExistence type="predicted"/>
<evidence type="ECO:0000256" key="1">
    <source>
        <dbReference type="SAM" id="MobiDB-lite"/>
    </source>
</evidence>
<comment type="caution">
    <text evidence="3">The sequence shown here is derived from an EMBL/GenBank/DDBJ whole genome shotgun (WGS) entry which is preliminary data.</text>
</comment>
<feature type="chain" id="PRO_5047240176" description="L,D-transpeptidase" evidence="2">
    <location>
        <begin position="24"/>
        <end position="191"/>
    </location>
</feature>
<feature type="region of interest" description="Disordered" evidence="1">
    <location>
        <begin position="147"/>
        <end position="173"/>
    </location>
</feature>
<evidence type="ECO:0008006" key="5">
    <source>
        <dbReference type="Google" id="ProtNLM"/>
    </source>
</evidence>
<feature type="compositionally biased region" description="Low complexity" evidence="1">
    <location>
        <begin position="30"/>
        <end position="49"/>
    </location>
</feature>